<accession>A0A1A6G611</accession>
<protein>
    <submittedName>
        <fullName evidence="2">Uncharacterized protein</fullName>
    </submittedName>
</protein>
<evidence type="ECO:0000313" key="2">
    <source>
        <dbReference type="EMBL" id="OBS60762.1"/>
    </source>
</evidence>
<keyword evidence="1" id="KW-0472">Membrane</keyword>
<organism evidence="2 3">
    <name type="scientific">Neotoma lepida</name>
    <name type="common">Desert woodrat</name>
    <dbReference type="NCBI Taxonomy" id="56216"/>
    <lineage>
        <taxon>Eukaryota</taxon>
        <taxon>Metazoa</taxon>
        <taxon>Chordata</taxon>
        <taxon>Craniata</taxon>
        <taxon>Vertebrata</taxon>
        <taxon>Euteleostomi</taxon>
        <taxon>Mammalia</taxon>
        <taxon>Eutheria</taxon>
        <taxon>Euarchontoglires</taxon>
        <taxon>Glires</taxon>
        <taxon>Rodentia</taxon>
        <taxon>Myomorpha</taxon>
        <taxon>Muroidea</taxon>
        <taxon>Cricetidae</taxon>
        <taxon>Neotominae</taxon>
        <taxon>Neotoma</taxon>
    </lineage>
</organism>
<feature type="transmembrane region" description="Helical" evidence="1">
    <location>
        <begin position="6"/>
        <end position="23"/>
    </location>
</feature>
<reference evidence="2 3" key="1">
    <citation type="submission" date="2016-06" db="EMBL/GenBank/DDBJ databases">
        <title>The Draft Genome Sequence and Annotation of the Desert Woodrat Neotoma lepida.</title>
        <authorList>
            <person name="Campbell M."/>
            <person name="Oakeson K.F."/>
            <person name="Yandell M."/>
            <person name="Halpert J.R."/>
            <person name="Dearing D."/>
        </authorList>
    </citation>
    <scope>NUCLEOTIDE SEQUENCE [LARGE SCALE GENOMIC DNA]</scope>
    <source>
        <strain evidence="2">417</strain>
        <tissue evidence="2">Liver</tissue>
    </source>
</reference>
<sequence length="37" mass="4107">MASVIFVHMTGLLLEIVAIMVFMESKAMQKASLPVRN</sequence>
<keyword evidence="3" id="KW-1185">Reference proteome</keyword>
<dbReference type="EMBL" id="LZPO01105751">
    <property type="protein sequence ID" value="OBS60762.1"/>
    <property type="molecule type" value="Genomic_DNA"/>
</dbReference>
<evidence type="ECO:0000256" key="1">
    <source>
        <dbReference type="SAM" id="Phobius"/>
    </source>
</evidence>
<gene>
    <name evidence="2" type="ORF">A6R68_08113</name>
</gene>
<dbReference type="Proteomes" id="UP000092124">
    <property type="component" value="Unassembled WGS sequence"/>
</dbReference>
<name>A0A1A6G611_NEOLE</name>
<dbReference type="AlphaFoldDB" id="A0A1A6G611"/>
<keyword evidence="1" id="KW-1133">Transmembrane helix</keyword>
<comment type="caution">
    <text evidence="2">The sequence shown here is derived from an EMBL/GenBank/DDBJ whole genome shotgun (WGS) entry which is preliminary data.</text>
</comment>
<keyword evidence="1" id="KW-0812">Transmembrane</keyword>
<proteinExistence type="predicted"/>
<evidence type="ECO:0000313" key="3">
    <source>
        <dbReference type="Proteomes" id="UP000092124"/>
    </source>
</evidence>